<evidence type="ECO:0000313" key="1">
    <source>
        <dbReference type="EMBL" id="MCQ4924104.1"/>
    </source>
</evidence>
<protein>
    <submittedName>
        <fullName evidence="1">Uncharacterized protein</fullName>
    </submittedName>
</protein>
<evidence type="ECO:0000313" key="2">
    <source>
        <dbReference type="Proteomes" id="UP001524478"/>
    </source>
</evidence>
<proteinExistence type="predicted"/>
<sequence>MAAKKKPKRLTNKEKAWNADFKKRMQDEGVIPPDKPKLNRKKFGRETWAEFNEVCGNFEGLMDLREAIGCMVSPEPRKVTSEEVGVYKLMKIAIEMRKFKNRLKDEGRTQYTVGELADVIAPILKL</sequence>
<dbReference type="Proteomes" id="UP001524478">
    <property type="component" value="Unassembled WGS sequence"/>
</dbReference>
<comment type="caution">
    <text evidence="1">The sequence shown here is derived from an EMBL/GenBank/DDBJ whole genome shotgun (WGS) entry which is preliminary data.</text>
</comment>
<reference evidence="1 2" key="1">
    <citation type="submission" date="2022-06" db="EMBL/GenBank/DDBJ databases">
        <title>Isolation of gut microbiota from human fecal samples.</title>
        <authorList>
            <person name="Pamer E.G."/>
            <person name="Barat B."/>
            <person name="Waligurski E."/>
            <person name="Medina S."/>
            <person name="Paddock L."/>
            <person name="Mostad J."/>
        </authorList>
    </citation>
    <scope>NUCLEOTIDE SEQUENCE [LARGE SCALE GENOMIC DNA]</scope>
    <source>
        <strain evidence="1 2">DFI.7.95</strain>
    </source>
</reference>
<organism evidence="1 2">
    <name type="scientific">Tissierella carlieri</name>
    <dbReference type="NCBI Taxonomy" id="689904"/>
    <lineage>
        <taxon>Bacteria</taxon>
        <taxon>Bacillati</taxon>
        <taxon>Bacillota</taxon>
        <taxon>Tissierellia</taxon>
        <taxon>Tissierellales</taxon>
        <taxon>Tissierellaceae</taxon>
        <taxon>Tissierella</taxon>
    </lineage>
</organism>
<dbReference type="EMBL" id="JANGAC010000010">
    <property type="protein sequence ID" value="MCQ4924104.1"/>
    <property type="molecule type" value="Genomic_DNA"/>
</dbReference>
<keyword evidence="2" id="KW-1185">Reference proteome</keyword>
<gene>
    <name evidence="1" type="ORF">NE686_13460</name>
</gene>
<accession>A0ABT1SCF0</accession>
<name>A0ABT1SCF0_9FIRM</name>
<dbReference type="RefSeq" id="WP_256311927.1">
    <property type="nucleotide sequence ID" value="NZ_JANGAC010000010.1"/>
</dbReference>